<gene>
    <name evidence="2" type="ORF">Pan14r_02090</name>
</gene>
<sequence>MWISASPETSQSASWASPFVDAAGRLKAQIKAQNEAVQQSQHQRQMRCVTSLDDIAPDERMHAMATCACKQTTESGIPAENLDQKNPDSSGPLCQRDRDRWFKKNQQ</sequence>
<feature type="region of interest" description="Disordered" evidence="1">
    <location>
        <begin position="76"/>
        <end position="107"/>
    </location>
</feature>
<proteinExistence type="predicted"/>
<evidence type="ECO:0000313" key="3">
    <source>
        <dbReference type="Proteomes" id="UP000317238"/>
    </source>
</evidence>
<evidence type="ECO:0000256" key="1">
    <source>
        <dbReference type="SAM" id="MobiDB-lite"/>
    </source>
</evidence>
<feature type="compositionally biased region" description="Basic and acidic residues" evidence="1">
    <location>
        <begin position="95"/>
        <end position="107"/>
    </location>
</feature>
<comment type="caution">
    <text evidence="2">The sequence shown here is derived from an EMBL/GenBank/DDBJ whole genome shotgun (WGS) entry which is preliminary data.</text>
</comment>
<protein>
    <submittedName>
        <fullName evidence="2">Uncharacterized protein</fullName>
    </submittedName>
</protein>
<evidence type="ECO:0000313" key="2">
    <source>
        <dbReference type="EMBL" id="TWT67971.1"/>
    </source>
</evidence>
<organism evidence="2 3">
    <name type="scientific">Crateriforma conspicua</name>
    <dbReference type="NCBI Taxonomy" id="2527996"/>
    <lineage>
        <taxon>Bacteria</taxon>
        <taxon>Pseudomonadati</taxon>
        <taxon>Planctomycetota</taxon>
        <taxon>Planctomycetia</taxon>
        <taxon>Planctomycetales</taxon>
        <taxon>Planctomycetaceae</taxon>
        <taxon>Crateriforma</taxon>
    </lineage>
</organism>
<name>A0A5C5XZW1_9PLAN</name>
<accession>A0A5C5XZW1</accession>
<dbReference type="EMBL" id="SJPL01000001">
    <property type="protein sequence ID" value="TWT67971.1"/>
    <property type="molecule type" value="Genomic_DNA"/>
</dbReference>
<reference evidence="2 3" key="1">
    <citation type="submission" date="2019-02" db="EMBL/GenBank/DDBJ databases">
        <title>Deep-cultivation of Planctomycetes and their phenomic and genomic characterization uncovers novel biology.</title>
        <authorList>
            <person name="Wiegand S."/>
            <person name="Jogler M."/>
            <person name="Boedeker C."/>
            <person name="Pinto D."/>
            <person name="Vollmers J."/>
            <person name="Rivas-Marin E."/>
            <person name="Kohn T."/>
            <person name="Peeters S.H."/>
            <person name="Heuer A."/>
            <person name="Rast P."/>
            <person name="Oberbeckmann S."/>
            <person name="Bunk B."/>
            <person name="Jeske O."/>
            <person name="Meyerdierks A."/>
            <person name="Storesund J.E."/>
            <person name="Kallscheuer N."/>
            <person name="Luecker S."/>
            <person name="Lage O.M."/>
            <person name="Pohl T."/>
            <person name="Merkel B.J."/>
            <person name="Hornburger P."/>
            <person name="Mueller R.-W."/>
            <person name="Bruemmer F."/>
            <person name="Labrenz M."/>
            <person name="Spormann A.M."/>
            <person name="Op Den Camp H."/>
            <person name="Overmann J."/>
            <person name="Amann R."/>
            <person name="Jetten M.S.M."/>
            <person name="Mascher T."/>
            <person name="Medema M.H."/>
            <person name="Devos D.P."/>
            <person name="Kaster A.-K."/>
            <person name="Ovreas L."/>
            <person name="Rohde M."/>
            <person name="Galperin M.Y."/>
            <person name="Jogler C."/>
        </authorList>
    </citation>
    <scope>NUCLEOTIDE SEQUENCE [LARGE SCALE GENOMIC DNA]</scope>
    <source>
        <strain evidence="2 3">Pan14r</strain>
    </source>
</reference>
<dbReference type="Proteomes" id="UP000317238">
    <property type="component" value="Unassembled WGS sequence"/>
</dbReference>
<dbReference type="AlphaFoldDB" id="A0A5C5XZW1"/>
<keyword evidence="3" id="KW-1185">Reference proteome</keyword>